<evidence type="ECO:0000313" key="2">
    <source>
        <dbReference type="EMBL" id="XCN74669.1"/>
    </source>
</evidence>
<sequence>MNQTISHLSDLSLLLSSLIVQLWSSARNEFFIACAVGIVLAVLVGWLTYYVALNFNRRYFSKPQRYVFCGTAGIITLCCTLLFFAFRFTGDVAERIVTSWEKALEVDTQWSDDTFRKAYEAVYELRDAAGNRLENFTGKPHPDSGQQVMIPTTHEESKLVAARVYAEEAVKHFTVHHPLLSKILRVYAKETAQAIYKDIEQFFSSSSETGEKTYPVMEAVQLAKNVMRQSMIGQIPRVMLISRTVLVLIFLLIQGVIFSLLIRSALADIKVR</sequence>
<dbReference type="EMBL" id="CP159373">
    <property type="protein sequence ID" value="XCN74669.1"/>
    <property type="molecule type" value="Genomic_DNA"/>
</dbReference>
<feature type="transmembrane region" description="Helical" evidence="1">
    <location>
        <begin position="30"/>
        <end position="53"/>
    </location>
</feature>
<feature type="transmembrane region" description="Helical" evidence="1">
    <location>
        <begin position="65"/>
        <end position="86"/>
    </location>
</feature>
<keyword evidence="1" id="KW-0472">Membrane</keyword>
<evidence type="ECO:0000256" key="1">
    <source>
        <dbReference type="SAM" id="Phobius"/>
    </source>
</evidence>
<name>A0AAU8LZT8_9BACT</name>
<dbReference type="AlphaFoldDB" id="A0AAU8LZT8"/>
<organism evidence="2">
    <name type="scientific">Candidatus Electrothrix aestuarii</name>
    <dbReference type="NCBI Taxonomy" id="3062594"/>
    <lineage>
        <taxon>Bacteria</taxon>
        <taxon>Pseudomonadati</taxon>
        <taxon>Thermodesulfobacteriota</taxon>
        <taxon>Desulfobulbia</taxon>
        <taxon>Desulfobulbales</taxon>
        <taxon>Desulfobulbaceae</taxon>
        <taxon>Candidatus Electrothrix</taxon>
    </lineage>
</organism>
<dbReference type="KEGG" id="eaj:Q3M24_07995"/>
<keyword evidence="1" id="KW-0812">Transmembrane</keyword>
<feature type="transmembrane region" description="Helical" evidence="1">
    <location>
        <begin position="240"/>
        <end position="262"/>
    </location>
</feature>
<reference evidence="2" key="2">
    <citation type="submission" date="2024-06" db="EMBL/GenBank/DDBJ databases">
        <authorList>
            <person name="Plum-Jensen L.E."/>
            <person name="Schramm A."/>
            <person name="Marshall I.P.G."/>
        </authorList>
    </citation>
    <scope>NUCLEOTIDE SEQUENCE</scope>
    <source>
        <strain evidence="2">Rat1</strain>
    </source>
</reference>
<evidence type="ECO:0008006" key="3">
    <source>
        <dbReference type="Google" id="ProtNLM"/>
    </source>
</evidence>
<reference evidence="2" key="1">
    <citation type="journal article" date="2024" name="Syst. Appl. Microbiol.">
        <title>First single-strain enrichments of Electrothrix cable bacteria, description of E. aestuarii sp. nov. and E. rattekaaiensis sp. nov., and proposal of a cable bacteria taxonomy following the rules of the SeqCode.</title>
        <authorList>
            <person name="Plum-Jensen L.E."/>
            <person name="Schramm A."/>
            <person name="Marshall I.P.G."/>
        </authorList>
    </citation>
    <scope>NUCLEOTIDE SEQUENCE</scope>
    <source>
        <strain evidence="2">Rat1</strain>
    </source>
</reference>
<keyword evidence="1" id="KW-1133">Transmembrane helix</keyword>
<accession>A0AAU8LZT8</accession>
<gene>
    <name evidence="2" type="ORF">Q3M24_07995</name>
</gene>
<proteinExistence type="predicted"/>
<protein>
    <recommendedName>
        <fullName evidence="3">DUF4239 domain-containing protein</fullName>
    </recommendedName>
</protein>